<organism evidence="1">
    <name type="scientific">Amphimedon queenslandica</name>
    <name type="common">Sponge</name>
    <dbReference type="NCBI Taxonomy" id="400682"/>
    <lineage>
        <taxon>Eukaryota</taxon>
        <taxon>Metazoa</taxon>
        <taxon>Porifera</taxon>
        <taxon>Demospongiae</taxon>
        <taxon>Heteroscleromorpha</taxon>
        <taxon>Haplosclerida</taxon>
        <taxon>Niphatidae</taxon>
        <taxon>Amphimedon</taxon>
    </lineage>
</organism>
<dbReference type="eggNOG" id="ENOG502S9D9">
    <property type="taxonomic scope" value="Eukaryota"/>
</dbReference>
<dbReference type="AlphaFoldDB" id="A0A1X7SE56"/>
<dbReference type="OMA" id="IAVKEWW"/>
<evidence type="ECO:0008006" key="2">
    <source>
        <dbReference type="Google" id="ProtNLM"/>
    </source>
</evidence>
<proteinExistence type="predicted"/>
<dbReference type="OrthoDB" id="5981853at2759"/>
<evidence type="ECO:0000313" key="1">
    <source>
        <dbReference type="EnsemblMetazoa" id="Aqu2.1.00335_001"/>
    </source>
</evidence>
<accession>A0A1X7SE56</accession>
<reference evidence="1" key="1">
    <citation type="submission" date="2017-05" db="UniProtKB">
        <authorList>
            <consortium name="EnsemblMetazoa"/>
        </authorList>
    </citation>
    <scope>IDENTIFICATION</scope>
</reference>
<dbReference type="PANTHER" id="PTHR48462:SF1">
    <property type="entry name" value="PROTEIN, PUTATIVE-RELATED"/>
    <property type="match status" value="1"/>
</dbReference>
<dbReference type="EnsemblMetazoa" id="Aqu2.1.00335_001">
    <property type="protein sequence ID" value="Aqu2.1.00335_001"/>
    <property type="gene ID" value="Aqu2.1.00335"/>
</dbReference>
<dbReference type="PANTHER" id="PTHR48462">
    <property type="entry name" value="PROTEIN, PUTATIVE-RELATED"/>
    <property type="match status" value="1"/>
</dbReference>
<protein>
    <recommendedName>
        <fullName evidence="2">Reverse transcriptase domain-containing protein</fullName>
    </recommendedName>
</protein>
<dbReference type="InParanoid" id="A0A1X7SE56"/>
<sequence>SILNVIKSDIMEVTGCSQLCAGISSACEAVAHAVREVYDSDGAEGFLLVDATNAFNSLNRGMALRNVLHLCPSLGRVLINLYRIESNLFIGGDTLLSKEGTTQGDPLAMVMYAVASIPLIRELSSIPNVRQLWYADDATGMGSLRGLRQWWGRIKELGVYYGYWPNAIKSTLLVKKDHLEEARELFRGTDVMITCEGVKVLGCPVGTQEYVNKELTNKVKVWCERVCLLSKVAVSQPQSAYSAFTHGLFSEWTYLFRTCQFEECQVQPLNDCLFNVFIPSLLGRDAVSELERDWLSLPTRYGGLGLVNP</sequence>
<name>A0A1X7SE56_AMPQE</name>